<dbReference type="PRINTS" id="PR01100">
    <property type="entry name" value="SHIKIMTKNASE"/>
</dbReference>
<evidence type="ECO:0000256" key="1">
    <source>
        <dbReference type="ARBA" id="ARBA00022679"/>
    </source>
</evidence>
<sequence>MVIWLIGLSGAGKTTIGEALANRLKKTQKNTVFLDGDTIRHIVGDNLGYSLEERRLSGWRICRFCEHLDKEGLNVVCSVISLFTEHRDWNRKNYSAYFEVYIKVPLPELYQRNQKGIYSGFLEKKISNVAGLDLPFEEPEADLIIENKAPFVSPDIHAETILNLL</sequence>
<gene>
    <name evidence="3" type="primary">cysC</name>
    <name evidence="4" type="ORF">CC99x_002015</name>
    <name evidence="3" type="ORF">CC99x_00691</name>
</gene>
<dbReference type="SUPFAM" id="SSF52540">
    <property type="entry name" value="P-loop containing nucleoside triphosphate hydrolases"/>
    <property type="match status" value="1"/>
</dbReference>
<dbReference type="RefSeq" id="WP_057623671.1">
    <property type="nucleotide sequence ID" value="NZ_LKHV02000001.1"/>
</dbReference>
<dbReference type="GO" id="GO:0070814">
    <property type="term" value="P:hydrogen sulfide biosynthetic process"/>
    <property type="evidence" value="ECO:0007669"/>
    <property type="project" value="UniProtKB-UniPathway"/>
</dbReference>
<dbReference type="GO" id="GO:0005524">
    <property type="term" value="F:ATP binding"/>
    <property type="evidence" value="ECO:0007669"/>
    <property type="project" value="InterPro"/>
</dbReference>
<dbReference type="STRING" id="437022.CC99x_00691"/>
<dbReference type="GO" id="GO:0019379">
    <property type="term" value="P:sulfate assimilation, phosphoadenylyl sulfate reduction by phosphoadenylyl-sulfate reductase (thioredoxin)"/>
    <property type="evidence" value="ECO:0007669"/>
    <property type="project" value="TreeGrafter"/>
</dbReference>
<dbReference type="Pfam" id="PF01583">
    <property type="entry name" value="APS_kinase"/>
    <property type="match status" value="1"/>
</dbReference>
<dbReference type="GO" id="GO:0004020">
    <property type="term" value="F:adenylylsulfate kinase activity"/>
    <property type="evidence" value="ECO:0007669"/>
    <property type="project" value="UniProtKB-EC"/>
</dbReference>
<evidence type="ECO:0000313" key="3">
    <source>
        <dbReference type="EMBL" id="KRG19677.1"/>
    </source>
</evidence>
<evidence type="ECO:0000259" key="2">
    <source>
        <dbReference type="Pfam" id="PF01583"/>
    </source>
</evidence>
<dbReference type="Proteomes" id="UP000051494">
    <property type="component" value="Unassembled WGS sequence"/>
</dbReference>
<dbReference type="NCBIfam" id="NF004041">
    <property type="entry name" value="PRK05541.1"/>
    <property type="match status" value="1"/>
</dbReference>
<proteinExistence type="predicted"/>
<dbReference type="InterPro" id="IPR050512">
    <property type="entry name" value="Sulf_AdTrans/APS_kinase"/>
</dbReference>
<dbReference type="InterPro" id="IPR027417">
    <property type="entry name" value="P-loop_NTPase"/>
</dbReference>
<dbReference type="CDD" id="cd02027">
    <property type="entry name" value="APSK"/>
    <property type="match status" value="1"/>
</dbReference>
<keyword evidence="3" id="KW-0418">Kinase</keyword>
<evidence type="ECO:0000313" key="5">
    <source>
        <dbReference type="Proteomes" id="UP000051494"/>
    </source>
</evidence>
<dbReference type="OrthoDB" id="9804504at2"/>
<evidence type="ECO:0000313" key="4">
    <source>
        <dbReference type="EMBL" id="MCS5707674.1"/>
    </source>
</evidence>
<dbReference type="EMBL" id="LKHV01000002">
    <property type="protein sequence ID" value="KRG19677.1"/>
    <property type="molecule type" value="Genomic_DNA"/>
</dbReference>
<protein>
    <submittedName>
        <fullName evidence="3 4">Adenylyl-sulfate kinase</fullName>
        <ecNumber evidence="3 4">2.7.1.25</ecNumber>
    </submittedName>
</protein>
<dbReference type="GO" id="GO:0010134">
    <property type="term" value="P:sulfate assimilation via adenylyl sulfate reduction"/>
    <property type="evidence" value="ECO:0007669"/>
    <property type="project" value="TreeGrafter"/>
</dbReference>
<dbReference type="EC" id="2.7.1.25" evidence="3 4"/>
<dbReference type="AlphaFoldDB" id="A0A0Q9YGI2"/>
<dbReference type="InterPro" id="IPR059117">
    <property type="entry name" value="APS_kinase_dom"/>
</dbReference>
<reference evidence="3" key="1">
    <citation type="submission" date="2015-09" db="EMBL/GenBank/DDBJ databases">
        <title>Draft Genome Sequences of Two Novel Amoeba-resistant Intranuclear Bacteria, Candidatus Berkiella cookevillensis and Candidatus Berkiella aquae.</title>
        <authorList>
            <person name="Mehari Y.T."/>
            <person name="Arivett B.A."/>
            <person name="Farone A.L."/>
            <person name="Gunderson J.H."/>
            <person name="Farone M.B."/>
        </authorList>
    </citation>
    <scope>NUCLEOTIDE SEQUENCE [LARGE SCALE GENOMIC DNA]</scope>
    <source>
        <strain evidence="3">CC99</strain>
    </source>
</reference>
<dbReference type="UniPathway" id="UPA00140">
    <property type="reaction ID" value="UER00205"/>
</dbReference>
<feature type="domain" description="APS kinase" evidence="2">
    <location>
        <begin position="1"/>
        <end position="142"/>
    </location>
</feature>
<reference evidence="4" key="2">
    <citation type="journal article" date="2016" name="Genome Announc.">
        <title>Draft Genome Sequences of Two Novel Amoeba-Resistant Intranuclear Bacteria, 'Candidatus Berkiella cookevillensis' and 'Candidatus Berkiella aquae'.</title>
        <authorList>
            <person name="Mehari Y.T."/>
            <person name="Arivett B.A."/>
            <person name="Farone A.L."/>
            <person name="Gunderson J.H."/>
            <person name="Farone M.B."/>
        </authorList>
    </citation>
    <scope>NUCLEOTIDE SEQUENCE</scope>
    <source>
        <strain evidence="4">CC99</strain>
    </source>
</reference>
<dbReference type="EMBL" id="LKHV02000001">
    <property type="protein sequence ID" value="MCS5707674.1"/>
    <property type="molecule type" value="Genomic_DNA"/>
</dbReference>
<name>A0A0Q9YGI2_9GAMM</name>
<dbReference type="Gene3D" id="3.40.50.300">
    <property type="entry name" value="P-loop containing nucleotide triphosphate hydrolases"/>
    <property type="match status" value="1"/>
</dbReference>
<dbReference type="PANTHER" id="PTHR42700:SF1">
    <property type="entry name" value="SULFATE ADENYLYLTRANSFERASE"/>
    <property type="match status" value="1"/>
</dbReference>
<dbReference type="PANTHER" id="PTHR42700">
    <property type="entry name" value="SULFATE ADENYLYLTRANSFERASE"/>
    <property type="match status" value="1"/>
</dbReference>
<dbReference type="GO" id="GO:0004781">
    <property type="term" value="F:sulfate adenylyltransferase (ATP) activity"/>
    <property type="evidence" value="ECO:0007669"/>
    <property type="project" value="TreeGrafter"/>
</dbReference>
<accession>A0A0Q9YGI2</accession>
<organism evidence="3">
    <name type="scientific">Candidatus Berkiella cookevillensis</name>
    <dbReference type="NCBI Taxonomy" id="437022"/>
    <lineage>
        <taxon>Bacteria</taxon>
        <taxon>Pseudomonadati</taxon>
        <taxon>Pseudomonadota</taxon>
        <taxon>Gammaproteobacteria</taxon>
        <taxon>Candidatus Berkiellales</taxon>
        <taxon>Candidatus Berkiellaceae</taxon>
        <taxon>Candidatus Berkiella</taxon>
    </lineage>
</organism>
<comment type="caution">
    <text evidence="3">The sequence shown here is derived from an EMBL/GenBank/DDBJ whole genome shotgun (WGS) entry which is preliminary data.</text>
</comment>
<dbReference type="GO" id="GO:0005737">
    <property type="term" value="C:cytoplasm"/>
    <property type="evidence" value="ECO:0007669"/>
    <property type="project" value="TreeGrafter"/>
</dbReference>
<keyword evidence="5" id="KW-1185">Reference proteome</keyword>
<keyword evidence="1 3" id="KW-0808">Transferase</keyword>
<reference evidence="4" key="3">
    <citation type="submission" date="2021-06" db="EMBL/GenBank/DDBJ databases">
        <title>Genomic Description and Analysis of Intracellular Bacteria, Candidatus Berkiella cookevillensis and Candidatus Berkiella aquae.</title>
        <authorList>
            <person name="Kidane D.T."/>
            <person name="Mehari Y.T."/>
            <person name="Rice F.C."/>
            <person name="Arivett B.A."/>
            <person name="Farone A.L."/>
            <person name="Berk S.G."/>
            <person name="Farone M.B."/>
        </authorList>
    </citation>
    <scope>NUCLEOTIDE SEQUENCE</scope>
    <source>
        <strain evidence="4">CC99</strain>
    </source>
</reference>